<feature type="transmembrane region" description="Helical" evidence="1">
    <location>
        <begin position="13"/>
        <end position="33"/>
    </location>
</feature>
<reference evidence="2 3" key="1">
    <citation type="submission" date="2021-06" db="EMBL/GenBank/DDBJ databases">
        <title>New haloarchaea isolates fom saline soil.</title>
        <authorList>
            <person name="Duran-Viseras A."/>
            <person name="Sanchez-Porro C.S."/>
            <person name="Ventosa A."/>
        </authorList>
    </citation>
    <scope>NUCLEOTIDE SEQUENCE [LARGE SCALE GENOMIC DNA]</scope>
    <source>
        <strain evidence="2 3">JCM 183640</strain>
    </source>
</reference>
<name>A0A8J8C5Q6_9EURY</name>
<feature type="transmembrane region" description="Helical" evidence="1">
    <location>
        <begin position="208"/>
        <end position="227"/>
    </location>
</feature>
<keyword evidence="1" id="KW-0472">Membrane</keyword>
<dbReference type="Proteomes" id="UP000766550">
    <property type="component" value="Unassembled WGS sequence"/>
</dbReference>
<feature type="transmembrane region" description="Helical" evidence="1">
    <location>
        <begin position="503"/>
        <end position="521"/>
    </location>
</feature>
<protein>
    <submittedName>
        <fullName evidence="2">Glycosyltransferase family 39 protein</fullName>
    </submittedName>
</protein>
<evidence type="ECO:0000313" key="2">
    <source>
        <dbReference type="EMBL" id="MBV0925454.1"/>
    </source>
</evidence>
<accession>A0A8J8C5Q6</accession>
<feature type="transmembrane region" description="Helical" evidence="1">
    <location>
        <begin position="102"/>
        <end position="120"/>
    </location>
</feature>
<organism evidence="2 3">
    <name type="scientific">Haloarcula limicola</name>
    <dbReference type="NCBI Taxonomy" id="1429915"/>
    <lineage>
        <taxon>Archaea</taxon>
        <taxon>Methanobacteriati</taxon>
        <taxon>Methanobacteriota</taxon>
        <taxon>Stenosarchaea group</taxon>
        <taxon>Halobacteria</taxon>
        <taxon>Halobacteriales</taxon>
        <taxon>Haloarculaceae</taxon>
        <taxon>Haloarcula</taxon>
    </lineage>
</organism>
<feature type="transmembrane region" description="Helical" evidence="1">
    <location>
        <begin position="308"/>
        <end position="329"/>
    </location>
</feature>
<feature type="transmembrane region" description="Helical" evidence="1">
    <location>
        <begin position="40"/>
        <end position="58"/>
    </location>
</feature>
<dbReference type="AlphaFoldDB" id="A0A8J8C5Q6"/>
<proteinExistence type="predicted"/>
<feature type="transmembrane region" description="Helical" evidence="1">
    <location>
        <begin position="252"/>
        <end position="274"/>
    </location>
</feature>
<dbReference type="EMBL" id="JAHQXF010000002">
    <property type="protein sequence ID" value="MBV0925454.1"/>
    <property type="molecule type" value="Genomic_DNA"/>
</dbReference>
<feature type="transmembrane region" description="Helical" evidence="1">
    <location>
        <begin position="474"/>
        <end position="496"/>
    </location>
</feature>
<feature type="transmembrane region" description="Helical" evidence="1">
    <location>
        <begin position="341"/>
        <end position="361"/>
    </location>
</feature>
<evidence type="ECO:0000313" key="3">
    <source>
        <dbReference type="Proteomes" id="UP000766550"/>
    </source>
</evidence>
<keyword evidence="1" id="KW-1133">Transmembrane helix</keyword>
<keyword evidence="3" id="KW-1185">Reference proteome</keyword>
<keyword evidence="1" id="KW-0812">Transmembrane</keyword>
<comment type="caution">
    <text evidence="2">The sequence shown here is derived from an EMBL/GenBank/DDBJ whole genome shotgun (WGS) entry which is preliminary data.</text>
</comment>
<feature type="transmembrane region" description="Helical" evidence="1">
    <location>
        <begin position="78"/>
        <end position="95"/>
    </location>
</feature>
<feature type="transmembrane region" description="Helical" evidence="1">
    <location>
        <begin position="286"/>
        <end position="302"/>
    </location>
</feature>
<feature type="transmembrane region" description="Helical" evidence="1">
    <location>
        <begin position="445"/>
        <end position="468"/>
    </location>
</feature>
<feature type="transmembrane region" description="Helical" evidence="1">
    <location>
        <begin position="126"/>
        <end position="146"/>
    </location>
</feature>
<dbReference type="RefSeq" id="WP_162318280.1">
    <property type="nucleotide sequence ID" value="NZ_JAHQXF010000002.1"/>
</dbReference>
<dbReference type="OrthoDB" id="110868at2157"/>
<sequence>MSPNTTDSRWFDFRLDVAAAVVGLILGLLMVPLRFLASQVYIETIPVVLALACLLYLVSVRVSNTADFPTLTPTLTRVLPSVAFLGMAALVVVAVHQSRSLLFHYLAVWTGMVVLAQVMFADERDYHVGLLLAQVLVFGMVVRLAGAFTAPGYVGIDVWTHAGNWAPAIKEANSLAPIDTNKYYASPLYHLLVAVGSQLLGVTIRQSLILTIGIPIALSTILVYATANVLVEQRWAVFAAAVYTLSGNVIEWGIHLIPTGLGLVFYIGIIYALTRIMSTSYKIRDFLLVVVFSIAVILTHQISSFIMLIFVGAGLVAKVLLSTGLLRPVRSTGLGEQVRDTTNLTGLLVFDLGLITFMWSLTPYRGSSFLETMLSFFLNTLRESAGFLNLAGGSGGSANSAAETAGPTAMEQFVGYLDAMGLLLLLLITIAGSLYVLHRRRTSQVTIASIIAIVVMLVFIFGFPLFGIRTFVPGRWLAFITVPMAIVGAIGVAYLASESPKGVAIALLVVFTLVYPPVTMLSSQGTLDDPAFDGVQTRYSYTENELDAVRTIANTTNTSQQSLDPADRITTDHPYGTVFERAWGVNAEPVVIDNGSTTNETVVYREYAQSGAEYYQNGRGDPFQPKIRQEKLCRGYSVVYDNGDVAVCERSVSS</sequence>
<gene>
    <name evidence="2" type="ORF">KTS45_14700</name>
</gene>
<evidence type="ECO:0000256" key="1">
    <source>
        <dbReference type="SAM" id="Phobius"/>
    </source>
</evidence>
<feature type="transmembrane region" description="Helical" evidence="1">
    <location>
        <begin position="419"/>
        <end position="438"/>
    </location>
</feature>